<gene>
    <name evidence="2" type="ORF">CEUTPL_LOCUS3638</name>
</gene>
<reference evidence="2" key="1">
    <citation type="submission" date="2022-01" db="EMBL/GenBank/DDBJ databases">
        <authorList>
            <person name="King R."/>
        </authorList>
    </citation>
    <scope>NUCLEOTIDE SEQUENCE</scope>
</reference>
<sequence length="865" mass="96774">MSTTVGAHSGAGPLSLMSCVRESSPLQDYETDIEKNVVSKRKFWNPKKWFRKKQKTGDDAAGVHHLHQHQDVVRDQDGSRSRSTGELSTDEEPTRSLEVRNSANMNPGLSVSHDSVFHPLNSSDLELDGAQSSSSLSISQPLGDAKLQTELSSRLRLRRGRGDTSEDDEGLPQSPPYGSPAAVTDSFLILEKTAHNKDLPTKSHSTCSDGSLLSMDGSEMDEDSFGLQSGHSSKVSLTEKESDLELLGPSFSTVPLNHSAAHHRVSVRPKRTYGAPRRKKGQLSSALPATPEVNEDSSIRSMSPESITTEPITELSRRHQTLISHEVKLKCNSLPVGATPPTSESLRLIRSKSNAGKSQDDTVLDGPEREEKLSLFERLFPRRSAKKKKKDAVVVVDGKSHKREEIKPIAAPRLLGAASRQRIQPMDIIDVPSPQEDIRSKIKIAGLSSLQQKILSHTEEPVKVNRPLSKSHSFKNQTEDDERVSVPKAASLDSVKNLEEPLLKSELTLTLRPAKCVEQELEVEEIEVVPEKSPLCDDVEPKSFITISGPSHTAIVNISSKSEEFKTVTRIQLTTQIPEFINKQLNKVEARPTSNIVFSMKSPTKMLPRKFSKEDVEIIEKESPTAKLRFKKNDSKPPSSLRKSSITPDCDSPPIIKDRALKARSISLDSLKSEENISQDKSSNDGVVLRRKSFAKQKNEEEPELMKVFARRSLKLKDSDVDQIQEKLTTDDTDKENTKIEPEIIIENVKVFKQPLVEIKKSPSDFVKNVAKEEPEVQLRRGFNNNIFLASQRATSLNTSNTKTEFHIKKQASLNERQWIKVEDVEEKKDLDEIINTKVEEVRTETKNFSQRRAEWEKRVQQAQK</sequence>
<evidence type="ECO:0000313" key="3">
    <source>
        <dbReference type="Proteomes" id="UP001152799"/>
    </source>
</evidence>
<feature type="compositionally biased region" description="Basic residues" evidence="1">
    <location>
        <begin position="260"/>
        <end position="281"/>
    </location>
</feature>
<accession>A0A9N9ME21</accession>
<feature type="compositionally biased region" description="Polar residues" evidence="1">
    <location>
        <begin position="202"/>
        <end position="211"/>
    </location>
</feature>
<feature type="compositionally biased region" description="Polar residues" evidence="1">
    <location>
        <begin position="636"/>
        <end position="647"/>
    </location>
</feature>
<evidence type="ECO:0000256" key="1">
    <source>
        <dbReference type="SAM" id="MobiDB-lite"/>
    </source>
</evidence>
<dbReference type="Proteomes" id="UP001152799">
    <property type="component" value="Chromosome 12"/>
</dbReference>
<dbReference type="EMBL" id="OU892288">
    <property type="protein sequence ID" value="CAG9762967.1"/>
    <property type="molecule type" value="Genomic_DNA"/>
</dbReference>
<feature type="region of interest" description="Disordered" evidence="1">
    <location>
        <begin position="198"/>
        <end position="232"/>
    </location>
</feature>
<feature type="region of interest" description="Disordered" evidence="1">
    <location>
        <begin position="49"/>
        <end position="181"/>
    </location>
</feature>
<feature type="region of interest" description="Disordered" evidence="1">
    <location>
        <begin position="466"/>
        <end position="485"/>
    </location>
</feature>
<feature type="compositionally biased region" description="Polar residues" evidence="1">
    <location>
        <begin position="99"/>
        <end position="113"/>
    </location>
</feature>
<organism evidence="2 3">
    <name type="scientific">Ceutorhynchus assimilis</name>
    <name type="common">cabbage seed weevil</name>
    <dbReference type="NCBI Taxonomy" id="467358"/>
    <lineage>
        <taxon>Eukaryota</taxon>
        <taxon>Metazoa</taxon>
        <taxon>Ecdysozoa</taxon>
        <taxon>Arthropoda</taxon>
        <taxon>Hexapoda</taxon>
        <taxon>Insecta</taxon>
        <taxon>Pterygota</taxon>
        <taxon>Neoptera</taxon>
        <taxon>Endopterygota</taxon>
        <taxon>Coleoptera</taxon>
        <taxon>Polyphaga</taxon>
        <taxon>Cucujiformia</taxon>
        <taxon>Curculionidae</taxon>
        <taxon>Ceutorhynchinae</taxon>
        <taxon>Ceutorhynchus</taxon>
    </lineage>
</organism>
<feature type="compositionally biased region" description="Basic and acidic residues" evidence="1">
    <location>
        <begin position="55"/>
        <end position="80"/>
    </location>
</feature>
<evidence type="ECO:0008006" key="4">
    <source>
        <dbReference type="Google" id="ProtNLM"/>
    </source>
</evidence>
<proteinExistence type="predicted"/>
<feature type="region of interest" description="Disordered" evidence="1">
    <location>
        <begin position="846"/>
        <end position="865"/>
    </location>
</feature>
<feature type="region of interest" description="Disordered" evidence="1">
    <location>
        <begin position="259"/>
        <end position="307"/>
    </location>
</feature>
<dbReference type="OrthoDB" id="6621371at2759"/>
<name>A0A9N9ME21_9CUCU</name>
<dbReference type="AlphaFoldDB" id="A0A9N9ME21"/>
<protein>
    <recommendedName>
        <fullName evidence="4">DUF4592 domain-containing protein</fullName>
    </recommendedName>
</protein>
<evidence type="ECO:0000313" key="2">
    <source>
        <dbReference type="EMBL" id="CAG9762967.1"/>
    </source>
</evidence>
<keyword evidence="3" id="KW-1185">Reference proteome</keyword>
<feature type="region of interest" description="Disordered" evidence="1">
    <location>
        <begin position="630"/>
        <end position="655"/>
    </location>
</feature>